<evidence type="ECO:0000256" key="2">
    <source>
        <dbReference type="ARBA" id="ARBA00023125"/>
    </source>
</evidence>
<dbReference type="InterPro" id="IPR036390">
    <property type="entry name" value="WH_DNA-bd_sf"/>
</dbReference>
<reference evidence="5 6" key="1">
    <citation type="submission" date="2020-06" db="EMBL/GenBank/DDBJ databases">
        <title>Altererythrobacter sp. HHU K3-1.</title>
        <authorList>
            <person name="Zhang D."/>
            <person name="Xue H."/>
        </authorList>
    </citation>
    <scope>NUCLEOTIDE SEQUENCE [LARGE SCALE GENOMIC DNA]</scope>
    <source>
        <strain evidence="5 6">HHU K3-1</strain>
    </source>
</reference>
<dbReference type="Gene3D" id="2.60.120.10">
    <property type="entry name" value="Jelly Rolls"/>
    <property type="match status" value="1"/>
</dbReference>
<dbReference type="InterPro" id="IPR036388">
    <property type="entry name" value="WH-like_DNA-bd_sf"/>
</dbReference>
<dbReference type="InterPro" id="IPR012318">
    <property type="entry name" value="HTH_CRP"/>
</dbReference>
<proteinExistence type="predicted"/>
<evidence type="ECO:0000313" key="6">
    <source>
        <dbReference type="Proteomes" id="UP000561438"/>
    </source>
</evidence>
<comment type="caution">
    <text evidence="5">The sequence shown here is derived from an EMBL/GenBank/DDBJ whole genome shotgun (WGS) entry which is preliminary data.</text>
</comment>
<dbReference type="AlphaFoldDB" id="A0A850GVI4"/>
<name>A0A850GVI4_9SPHN</name>
<dbReference type="Pfam" id="PF00027">
    <property type="entry name" value="cNMP_binding"/>
    <property type="match status" value="1"/>
</dbReference>
<dbReference type="Gene3D" id="1.10.10.10">
    <property type="entry name" value="Winged helix-like DNA-binding domain superfamily/Winged helix DNA-binding domain"/>
    <property type="match status" value="1"/>
</dbReference>
<dbReference type="CDD" id="cd00038">
    <property type="entry name" value="CAP_ED"/>
    <property type="match status" value="1"/>
</dbReference>
<accession>A0A850GVI4</accession>
<evidence type="ECO:0000256" key="3">
    <source>
        <dbReference type="ARBA" id="ARBA00023163"/>
    </source>
</evidence>
<feature type="domain" description="HTH crp-type" evidence="4">
    <location>
        <begin position="146"/>
        <end position="220"/>
    </location>
</feature>
<dbReference type="InterPro" id="IPR018490">
    <property type="entry name" value="cNMP-bd_dom_sf"/>
</dbReference>
<organism evidence="5 6">
    <name type="scientific">Qipengyuania atrilutea</name>
    <dbReference type="NCBI Taxonomy" id="2744473"/>
    <lineage>
        <taxon>Bacteria</taxon>
        <taxon>Pseudomonadati</taxon>
        <taxon>Pseudomonadota</taxon>
        <taxon>Alphaproteobacteria</taxon>
        <taxon>Sphingomonadales</taxon>
        <taxon>Erythrobacteraceae</taxon>
        <taxon>Qipengyuania</taxon>
    </lineage>
</organism>
<protein>
    <submittedName>
        <fullName evidence="5">Crp/Fnr family transcriptional regulator</fullName>
    </submittedName>
</protein>
<gene>
    <name evidence="5" type="ORF">HUV48_00530</name>
</gene>
<evidence type="ECO:0000313" key="5">
    <source>
        <dbReference type="EMBL" id="NVD43501.1"/>
    </source>
</evidence>
<dbReference type="Pfam" id="PF13545">
    <property type="entry name" value="HTH_Crp_2"/>
    <property type="match status" value="1"/>
</dbReference>
<dbReference type="PROSITE" id="PS51063">
    <property type="entry name" value="HTH_CRP_2"/>
    <property type="match status" value="1"/>
</dbReference>
<evidence type="ECO:0000256" key="1">
    <source>
        <dbReference type="ARBA" id="ARBA00023015"/>
    </source>
</evidence>
<dbReference type="Proteomes" id="UP000561438">
    <property type="component" value="Unassembled WGS sequence"/>
</dbReference>
<dbReference type="SUPFAM" id="SSF46785">
    <property type="entry name" value="Winged helix' DNA-binding domain"/>
    <property type="match status" value="1"/>
</dbReference>
<keyword evidence="6" id="KW-1185">Reference proteome</keyword>
<dbReference type="GO" id="GO:0003677">
    <property type="term" value="F:DNA binding"/>
    <property type="evidence" value="ECO:0007669"/>
    <property type="project" value="UniProtKB-KW"/>
</dbReference>
<dbReference type="InterPro" id="IPR014710">
    <property type="entry name" value="RmlC-like_jellyroll"/>
</dbReference>
<dbReference type="GO" id="GO:0006355">
    <property type="term" value="P:regulation of DNA-templated transcription"/>
    <property type="evidence" value="ECO:0007669"/>
    <property type="project" value="InterPro"/>
</dbReference>
<sequence>MEQNLLVRKLEGYGPLSVNDRMVIEKMTAANVATFRAKSNILADGECPEQIHLILDGWAARYKTLSNGKRRIMAFLIPGDFCHLHVTVLKQMDHGIIALTPCKAAMLDSRKLSDLANKRPNLTRALWWTTLVDEAVLRQWVVNATRPAFTAVAHLMCELHQRLKSIGLVKDGKFELPLTQAELAEATGITTVHLNRTLKDLRESGLIELRAHSLFIPNFAALAKAAGFNDRYLRLREGKKRGDDIRLVNALIGGDSLAVPN</sequence>
<keyword evidence="2" id="KW-0238">DNA-binding</keyword>
<evidence type="ECO:0000259" key="4">
    <source>
        <dbReference type="PROSITE" id="PS51063"/>
    </source>
</evidence>
<dbReference type="EMBL" id="JABWGV010000001">
    <property type="protein sequence ID" value="NVD43501.1"/>
    <property type="molecule type" value="Genomic_DNA"/>
</dbReference>
<dbReference type="InterPro" id="IPR000595">
    <property type="entry name" value="cNMP-bd_dom"/>
</dbReference>
<keyword evidence="1" id="KW-0805">Transcription regulation</keyword>
<dbReference type="SMART" id="SM00419">
    <property type="entry name" value="HTH_CRP"/>
    <property type="match status" value="1"/>
</dbReference>
<dbReference type="SUPFAM" id="SSF51206">
    <property type="entry name" value="cAMP-binding domain-like"/>
    <property type="match status" value="1"/>
</dbReference>
<keyword evidence="3" id="KW-0804">Transcription</keyword>
<dbReference type="RefSeq" id="WP_176265832.1">
    <property type="nucleotide sequence ID" value="NZ_JABWGV010000001.1"/>
</dbReference>